<evidence type="ECO:0000256" key="1">
    <source>
        <dbReference type="SAM" id="MobiDB-lite"/>
    </source>
</evidence>
<keyword evidence="3" id="KW-1185">Reference proteome</keyword>
<dbReference type="PANTHER" id="PTHR33067:SF35">
    <property type="entry name" value="ASPARTIC PEPTIDASE DDI1-TYPE DOMAIN-CONTAINING PROTEIN"/>
    <property type="match status" value="1"/>
</dbReference>
<dbReference type="EMBL" id="CAMAPF010000059">
    <property type="protein sequence ID" value="CAH9088051.1"/>
    <property type="molecule type" value="Genomic_DNA"/>
</dbReference>
<dbReference type="Proteomes" id="UP001152523">
    <property type="component" value="Unassembled WGS sequence"/>
</dbReference>
<dbReference type="Gene3D" id="2.40.70.10">
    <property type="entry name" value="Acid Proteases"/>
    <property type="match status" value="1"/>
</dbReference>
<protein>
    <recommendedName>
        <fullName evidence="4">Plastid lipid-associated protein/fibrillin conserved domain-containing protein</fullName>
    </recommendedName>
</protein>
<evidence type="ECO:0000313" key="3">
    <source>
        <dbReference type="Proteomes" id="UP001152523"/>
    </source>
</evidence>
<evidence type="ECO:0008006" key="4">
    <source>
        <dbReference type="Google" id="ProtNLM"/>
    </source>
</evidence>
<dbReference type="AlphaFoldDB" id="A0AAV0CXL6"/>
<evidence type="ECO:0000313" key="2">
    <source>
        <dbReference type="EMBL" id="CAH9088051.1"/>
    </source>
</evidence>
<organism evidence="2 3">
    <name type="scientific">Cuscuta epithymum</name>
    <dbReference type="NCBI Taxonomy" id="186058"/>
    <lineage>
        <taxon>Eukaryota</taxon>
        <taxon>Viridiplantae</taxon>
        <taxon>Streptophyta</taxon>
        <taxon>Embryophyta</taxon>
        <taxon>Tracheophyta</taxon>
        <taxon>Spermatophyta</taxon>
        <taxon>Magnoliopsida</taxon>
        <taxon>eudicotyledons</taxon>
        <taxon>Gunneridae</taxon>
        <taxon>Pentapetalae</taxon>
        <taxon>asterids</taxon>
        <taxon>lamiids</taxon>
        <taxon>Solanales</taxon>
        <taxon>Convolvulaceae</taxon>
        <taxon>Cuscuteae</taxon>
        <taxon>Cuscuta</taxon>
        <taxon>Cuscuta subgen. Cuscuta</taxon>
    </lineage>
</organism>
<name>A0AAV0CXL6_9ASTE</name>
<gene>
    <name evidence="2" type="ORF">CEPIT_LOCUS10325</name>
</gene>
<dbReference type="InterPro" id="IPR021109">
    <property type="entry name" value="Peptidase_aspartic_dom_sf"/>
</dbReference>
<accession>A0AAV0CXL6</accession>
<proteinExistence type="predicted"/>
<sequence length="138" mass="15256">MVMVLQLADQLLKKPLDIINDVLVKVGRFIFPADFVGLDMKEGPTSIILGRPFLAAGGAQIDVKGGKIIFRLDKETHEFSMRECIDGDEGGQTKNEDAYEDVLEITPVDNKEKRHNDQILPKKSTSSTALKEVRSSGL</sequence>
<reference evidence="2" key="1">
    <citation type="submission" date="2022-07" db="EMBL/GenBank/DDBJ databases">
        <authorList>
            <person name="Macas J."/>
            <person name="Novak P."/>
            <person name="Neumann P."/>
        </authorList>
    </citation>
    <scope>NUCLEOTIDE SEQUENCE</scope>
</reference>
<feature type="region of interest" description="Disordered" evidence="1">
    <location>
        <begin position="105"/>
        <end position="138"/>
    </location>
</feature>
<dbReference type="PANTHER" id="PTHR33067">
    <property type="entry name" value="RNA-DIRECTED DNA POLYMERASE-RELATED"/>
    <property type="match status" value="1"/>
</dbReference>
<comment type="caution">
    <text evidence="2">The sequence shown here is derived from an EMBL/GenBank/DDBJ whole genome shotgun (WGS) entry which is preliminary data.</text>
</comment>